<gene>
    <name evidence="1" type="ORF">CAK95_03310</name>
</gene>
<evidence type="ECO:0000313" key="1">
    <source>
        <dbReference type="EMBL" id="ARP98224.1"/>
    </source>
</evidence>
<dbReference type="Proteomes" id="UP000194137">
    <property type="component" value="Chromosome"/>
</dbReference>
<dbReference type="KEGG" id="psin:CAK95_03310"/>
<organism evidence="1 2">
    <name type="scientific">Pseudorhodoplanes sinuspersici</name>
    <dbReference type="NCBI Taxonomy" id="1235591"/>
    <lineage>
        <taxon>Bacteria</taxon>
        <taxon>Pseudomonadati</taxon>
        <taxon>Pseudomonadota</taxon>
        <taxon>Alphaproteobacteria</taxon>
        <taxon>Hyphomicrobiales</taxon>
        <taxon>Pseudorhodoplanes</taxon>
    </lineage>
</organism>
<dbReference type="InterPro" id="IPR000073">
    <property type="entry name" value="AB_hydrolase_1"/>
</dbReference>
<proteinExistence type="predicted"/>
<accession>A0A1W6ZN56</accession>
<dbReference type="STRING" id="1235591.CAK95_03310"/>
<dbReference type="Pfam" id="PF12697">
    <property type="entry name" value="Abhydrolase_6"/>
    <property type="match status" value="1"/>
</dbReference>
<dbReference type="SUPFAM" id="SSF53474">
    <property type="entry name" value="alpha/beta-Hydrolases"/>
    <property type="match status" value="1"/>
</dbReference>
<sequence length="308" mass="34439">MSVMDAEIRPLTVPPPRRVVDLTMSDGAVIRLRQYGRTGGKRLALSHGNGLAINAYLPFWLPLADEFDLILFDVRNHGENPLHEPAAHNWDRFARDMSEIFTGINDTFGQKPIVGVFHSLSAVAALLHAVNARAPWSALALFDPPLYPPHGHPLQPLEQADMDDRTRRARRRPEQYESPEQFAAQLRRGPAFTGWVPGAHLLFAESTLKQEAAGGWVLRNPRELEAHVYETNVDLSIWPRISSLNCPVILIGADPAHSFAMPPALICKAIHDEHGVDYVMVPDTTHFLQIEKPEACRRALKDFVTRLG</sequence>
<protein>
    <submittedName>
        <fullName evidence="1">Uncharacterized protein</fullName>
    </submittedName>
</protein>
<evidence type="ECO:0000313" key="2">
    <source>
        <dbReference type="Proteomes" id="UP000194137"/>
    </source>
</evidence>
<keyword evidence="2" id="KW-1185">Reference proteome</keyword>
<name>A0A1W6ZN56_9HYPH</name>
<dbReference type="EMBL" id="CP021112">
    <property type="protein sequence ID" value="ARP98224.1"/>
    <property type="molecule type" value="Genomic_DNA"/>
</dbReference>
<reference evidence="1 2" key="1">
    <citation type="submission" date="2017-05" db="EMBL/GenBank/DDBJ databases">
        <title>Full genome sequence of Pseudorhodoplanes sinuspersici.</title>
        <authorList>
            <person name="Dastgheib S.M.M."/>
            <person name="Shavandi M."/>
            <person name="Tirandaz H."/>
        </authorList>
    </citation>
    <scope>NUCLEOTIDE SEQUENCE [LARGE SCALE GENOMIC DNA]</scope>
    <source>
        <strain evidence="1 2">RIPI110</strain>
    </source>
</reference>
<dbReference type="InterPro" id="IPR029058">
    <property type="entry name" value="AB_hydrolase_fold"/>
</dbReference>
<dbReference type="Gene3D" id="3.40.50.1820">
    <property type="entry name" value="alpha/beta hydrolase"/>
    <property type="match status" value="1"/>
</dbReference>
<dbReference type="AlphaFoldDB" id="A0A1W6ZN56"/>